<evidence type="ECO:0000313" key="1">
    <source>
        <dbReference type="EMBL" id="RNL63441.1"/>
    </source>
</evidence>
<reference evidence="1 2" key="1">
    <citation type="submission" date="2018-10" db="EMBL/GenBank/DDBJ databases">
        <title>Genome sequencing of Arthrobacter oryzae TNB02.</title>
        <authorList>
            <person name="Cho Y.-J."/>
            <person name="Cho A."/>
            <person name="Kim O.-S."/>
        </authorList>
    </citation>
    <scope>NUCLEOTIDE SEQUENCE [LARGE SCALE GENOMIC DNA]</scope>
    <source>
        <strain evidence="1 2">TNB02</strain>
    </source>
</reference>
<proteinExistence type="predicted"/>
<keyword evidence="1" id="KW-0645">Protease</keyword>
<keyword evidence="1" id="KW-0121">Carboxypeptidase</keyword>
<evidence type="ECO:0000313" key="2">
    <source>
        <dbReference type="Proteomes" id="UP000273807"/>
    </source>
</evidence>
<protein>
    <submittedName>
        <fullName evidence="1">Carboxypeptidase regulatory-like domain-containing protein</fullName>
    </submittedName>
</protein>
<comment type="caution">
    <text evidence="1">The sequence shown here is derived from an EMBL/GenBank/DDBJ whole genome shotgun (WGS) entry which is preliminary data.</text>
</comment>
<dbReference type="GO" id="GO:0004180">
    <property type="term" value="F:carboxypeptidase activity"/>
    <property type="evidence" value="ECO:0007669"/>
    <property type="project" value="UniProtKB-KW"/>
</dbReference>
<feature type="non-terminal residue" evidence="1">
    <location>
        <position position="242"/>
    </location>
</feature>
<gene>
    <name evidence="1" type="ORF">D7003_00785</name>
</gene>
<dbReference type="Proteomes" id="UP000273807">
    <property type="component" value="Unassembled WGS sequence"/>
</dbReference>
<sequence length="242" mass="23545">MKKTSASTAAVTAVPVLSPAPVPSITGSAKVGSVLTAVPGTWGPAPVVLKYQWRADGVVVLGANSATLTLSSARLGKTMSVSVTGSKTGYTSVKKTSASTAAVTAVPVLSPAPVPTVTGSAKVGSTLTVVSGAWGPAPVVLSYQWRADGVAILGATKPTLTLSSARLGKTLTVSVTGSKTGFTSVKKTSAATAAVTAAVPALSPAPVPSITGSAKVGSVLTAVPGTWGPAPGGLKDQWGADG</sequence>
<keyword evidence="2" id="KW-1185">Reference proteome</keyword>
<accession>A0A3N0CJJ7</accession>
<name>A0A3N0CJJ7_9MICC</name>
<organism evidence="1 2">
    <name type="scientific">Arthrobacter oryzae</name>
    <dbReference type="NCBI Taxonomy" id="409290"/>
    <lineage>
        <taxon>Bacteria</taxon>
        <taxon>Bacillati</taxon>
        <taxon>Actinomycetota</taxon>
        <taxon>Actinomycetes</taxon>
        <taxon>Micrococcales</taxon>
        <taxon>Micrococcaceae</taxon>
        <taxon>Arthrobacter</taxon>
    </lineage>
</organism>
<dbReference type="Gene3D" id="2.60.40.2700">
    <property type="match status" value="2"/>
</dbReference>
<dbReference type="AlphaFoldDB" id="A0A3N0CJJ7"/>
<keyword evidence="1" id="KW-0378">Hydrolase</keyword>
<dbReference type="EMBL" id="RBED01000003">
    <property type="protein sequence ID" value="RNL63441.1"/>
    <property type="molecule type" value="Genomic_DNA"/>
</dbReference>